<name>E9DXC9_METAQ</name>
<evidence type="ECO:0000256" key="1">
    <source>
        <dbReference type="ARBA" id="ARBA00004141"/>
    </source>
</evidence>
<dbReference type="GO" id="GO:0038023">
    <property type="term" value="F:signaling receptor activity"/>
    <property type="evidence" value="ECO:0007669"/>
    <property type="project" value="TreeGrafter"/>
</dbReference>
<keyword evidence="9" id="KW-1185">Reference proteome</keyword>
<evidence type="ECO:0000313" key="8">
    <source>
        <dbReference type="EMBL" id="EFY91687.1"/>
    </source>
</evidence>
<keyword evidence="6" id="KW-0862">Zinc</keyword>
<dbReference type="GO" id="GO:0016020">
    <property type="term" value="C:membrane"/>
    <property type="evidence" value="ECO:0007669"/>
    <property type="project" value="UniProtKB-SubCell"/>
</dbReference>
<keyword evidence="3 7" id="KW-0812">Transmembrane</keyword>
<evidence type="ECO:0000256" key="7">
    <source>
        <dbReference type="SAM" id="Phobius"/>
    </source>
</evidence>
<sequence length="310" mass="34587">MSNLRRRRPSTTESILTTLQTLEKKAESKLLLLWDDLPPWRRDNAFIHSGYRQIRASYAHSFQSLFYLHNESVNIWTHLLGALAAAVSSVYVYCVLHPRYEAATSSDVLVFSCFFGGAILCLGMSATFHALVDHSEAVAKWGNKLDYTGIVALIVGSYVPALYYGFFCSPALMSAYLYLICTLGIGCAVVSWVERFRTPKWRVYRASMFVGLGLSGVVPVIHGMSVYGYAGLEERMSISWVIAQGAMYIFGAVLYAVRWPERSFPGSFDIWGSSHQIFHVFVLLAAATHFYGMAKAFDAHHGNEPTCGLE</sequence>
<dbReference type="HOGENOM" id="CLU_023075_2_0_1"/>
<dbReference type="GO" id="GO:0006882">
    <property type="term" value="P:intracellular zinc ion homeostasis"/>
    <property type="evidence" value="ECO:0007669"/>
    <property type="project" value="TreeGrafter"/>
</dbReference>
<comment type="similarity">
    <text evidence="2">Belongs to the ADIPOR family.</text>
</comment>
<proteinExistence type="inferred from homology"/>
<keyword evidence="5 7" id="KW-0472">Membrane</keyword>
<protein>
    <submittedName>
        <fullName evidence="8">Hemolysin-III channel protein Izh2, putative</fullName>
    </submittedName>
</protein>
<evidence type="ECO:0000256" key="4">
    <source>
        <dbReference type="ARBA" id="ARBA00022989"/>
    </source>
</evidence>
<accession>E9DXC9</accession>
<feature type="transmembrane region" description="Helical" evidence="7">
    <location>
        <begin position="277"/>
        <end position="294"/>
    </location>
</feature>
<evidence type="ECO:0000256" key="2">
    <source>
        <dbReference type="ARBA" id="ARBA00007018"/>
    </source>
</evidence>
<dbReference type="FunCoup" id="E9DXC9">
    <property type="interactions" value="295"/>
</dbReference>
<feature type="transmembrane region" description="Helical" evidence="7">
    <location>
        <begin position="75"/>
        <end position="96"/>
    </location>
</feature>
<dbReference type="STRING" id="655827.E9DXC9"/>
<dbReference type="Pfam" id="PF03006">
    <property type="entry name" value="HlyIII"/>
    <property type="match status" value="1"/>
</dbReference>
<dbReference type="PANTHER" id="PTHR20855">
    <property type="entry name" value="ADIPOR/PROGESTIN RECEPTOR-RELATED"/>
    <property type="match status" value="1"/>
</dbReference>
<dbReference type="PANTHER" id="PTHR20855:SF52">
    <property type="entry name" value="ADIPONECTIN RECEPTOR PROTEIN"/>
    <property type="match status" value="1"/>
</dbReference>
<dbReference type="EMBL" id="GL698480">
    <property type="protein sequence ID" value="EFY91687.1"/>
    <property type="molecule type" value="Genomic_DNA"/>
</dbReference>
<dbReference type="Proteomes" id="UP000002499">
    <property type="component" value="Unassembled WGS sequence"/>
</dbReference>
<feature type="binding site" evidence="6">
    <location>
        <position position="279"/>
    </location>
    <ligand>
        <name>Zn(2+)</name>
        <dbReference type="ChEBI" id="CHEBI:29105"/>
    </ligand>
</feature>
<dbReference type="InterPro" id="IPR004254">
    <property type="entry name" value="AdipoR/HlyIII-related"/>
</dbReference>
<evidence type="ECO:0000256" key="6">
    <source>
        <dbReference type="PIRSR" id="PIRSR604254-1"/>
    </source>
</evidence>
<feature type="transmembrane region" description="Helical" evidence="7">
    <location>
        <begin position="175"/>
        <end position="193"/>
    </location>
</feature>
<dbReference type="KEGG" id="maw:19246588"/>
<dbReference type="GeneID" id="19246588"/>
<dbReference type="OrthoDB" id="529367at2759"/>
<comment type="subcellular location">
    <subcellularLocation>
        <location evidence="1">Membrane</location>
        <topology evidence="1">Multi-pass membrane protein</topology>
    </subcellularLocation>
</comment>
<dbReference type="AlphaFoldDB" id="E9DXC9"/>
<keyword evidence="6" id="KW-0479">Metal-binding</keyword>
<feature type="binding site" evidence="6">
    <location>
        <position position="129"/>
    </location>
    <ligand>
        <name>Zn(2+)</name>
        <dbReference type="ChEBI" id="CHEBI:29105"/>
    </ligand>
</feature>
<reference evidence="8 9" key="1">
    <citation type="journal article" date="2011" name="PLoS Genet.">
        <title>Genome sequencing and comparative transcriptomics of the model entomopathogenic fungi Metarhizium anisopliae and M. acridum.</title>
        <authorList>
            <person name="Gao Q."/>
            <person name="Jin K."/>
            <person name="Ying S.H."/>
            <person name="Zhang Y."/>
            <person name="Xiao G."/>
            <person name="Shang Y."/>
            <person name="Duan Z."/>
            <person name="Hu X."/>
            <person name="Xie X.Q."/>
            <person name="Zhou G."/>
            <person name="Peng G."/>
            <person name="Luo Z."/>
            <person name="Huang W."/>
            <person name="Wang B."/>
            <person name="Fang W."/>
            <person name="Wang S."/>
            <person name="Zhong Y."/>
            <person name="Ma L.J."/>
            <person name="St Leger R.J."/>
            <person name="Zhao G.P."/>
            <person name="Pei Y."/>
            <person name="Feng M.G."/>
            <person name="Xia Y."/>
            <person name="Wang C."/>
        </authorList>
    </citation>
    <scope>NUCLEOTIDE SEQUENCE [LARGE SCALE GENOMIC DNA]</scope>
    <source>
        <strain evidence="8 9">CQMa 102</strain>
    </source>
</reference>
<feature type="binding site" evidence="6">
    <location>
        <position position="275"/>
    </location>
    <ligand>
        <name>Zn(2+)</name>
        <dbReference type="ChEBI" id="CHEBI:29105"/>
    </ligand>
</feature>
<dbReference type="OMA" id="IGNACDY"/>
<gene>
    <name evidence="8" type="ORF">MAC_02277</name>
</gene>
<feature type="transmembrane region" description="Helical" evidence="7">
    <location>
        <begin position="208"/>
        <end position="230"/>
    </location>
</feature>
<dbReference type="GO" id="GO:0046872">
    <property type="term" value="F:metal ion binding"/>
    <property type="evidence" value="ECO:0007669"/>
    <property type="project" value="UniProtKB-KW"/>
</dbReference>
<evidence type="ECO:0000256" key="3">
    <source>
        <dbReference type="ARBA" id="ARBA00022692"/>
    </source>
</evidence>
<dbReference type="InParanoid" id="E9DXC9"/>
<evidence type="ECO:0000313" key="9">
    <source>
        <dbReference type="Proteomes" id="UP000002499"/>
    </source>
</evidence>
<keyword evidence="4 7" id="KW-1133">Transmembrane helix</keyword>
<feature type="transmembrane region" description="Helical" evidence="7">
    <location>
        <begin position="108"/>
        <end position="132"/>
    </location>
</feature>
<dbReference type="RefSeq" id="XP_007808617.1">
    <property type="nucleotide sequence ID" value="XM_007810426.1"/>
</dbReference>
<feature type="transmembrane region" description="Helical" evidence="7">
    <location>
        <begin position="147"/>
        <end position="168"/>
    </location>
</feature>
<organism evidence="9">
    <name type="scientific">Metarhizium acridum (strain CQMa 102)</name>
    <dbReference type="NCBI Taxonomy" id="655827"/>
    <lineage>
        <taxon>Eukaryota</taxon>
        <taxon>Fungi</taxon>
        <taxon>Dikarya</taxon>
        <taxon>Ascomycota</taxon>
        <taxon>Pezizomycotina</taxon>
        <taxon>Sordariomycetes</taxon>
        <taxon>Hypocreomycetidae</taxon>
        <taxon>Hypocreales</taxon>
        <taxon>Clavicipitaceae</taxon>
        <taxon>Metarhizium</taxon>
    </lineage>
</organism>
<evidence type="ECO:0000256" key="5">
    <source>
        <dbReference type="ARBA" id="ARBA00023136"/>
    </source>
</evidence>
<feature type="transmembrane region" description="Helical" evidence="7">
    <location>
        <begin position="237"/>
        <end position="257"/>
    </location>
</feature>
<dbReference type="eggNOG" id="KOG0748">
    <property type="taxonomic scope" value="Eukaryota"/>
</dbReference>